<comment type="caution">
    <text evidence="1">The sequence shown here is derived from an EMBL/GenBank/DDBJ whole genome shotgun (WGS) entry which is preliminary data.</text>
</comment>
<dbReference type="Pfam" id="PF19559">
    <property type="entry name" value="DUF6081"/>
    <property type="match status" value="1"/>
</dbReference>
<protein>
    <submittedName>
        <fullName evidence="1">Uncharacterized protein</fullName>
    </submittedName>
</protein>
<sequence>MLLKCGPNYYDITMLLWNALQLASFVSSAKVLFEYQGHELPNIGPKGIFDYPVHPNLPTDGEQLTIKDDRLVINSYPFKHTRADFHDALKFQMYTNDRFKCNSGKVTVQMTGGALMHGVEDNPFGEEPMLSQIDARLVASVFNVQDDKGQVFNFIITNARISAVIQAPFIFPPSQEEVTSTMSYNIPLVETQAGEEHTLALIFDAASQSVSWSVDGTIHYTWTVDSQIPQENCILRWGDLNRFTYPGNFAVGFGNYETLSYYPPLNDAKAFGIEYKGLVNLPFELPLFDPQSGEPAEYMTSSSEQKDHTWDRGAILRIRDIIVTYEV</sequence>
<organism evidence="1 2">
    <name type="scientific">Paramicrosporidium saccamoebae</name>
    <dbReference type="NCBI Taxonomy" id="1246581"/>
    <lineage>
        <taxon>Eukaryota</taxon>
        <taxon>Fungi</taxon>
        <taxon>Fungi incertae sedis</taxon>
        <taxon>Cryptomycota</taxon>
        <taxon>Cryptomycota incertae sedis</taxon>
        <taxon>Paramicrosporidium</taxon>
    </lineage>
</organism>
<proteinExistence type="predicted"/>
<dbReference type="Proteomes" id="UP000240830">
    <property type="component" value="Unassembled WGS sequence"/>
</dbReference>
<gene>
    <name evidence="1" type="ORF">PSACC_00527</name>
</gene>
<dbReference type="InterPro" id="IPR045727">
    <property type="entry name" value="DUF6081"/>
</dbReference>
<name>A0A2H9TPH1_9FUNG</name>
<dbReference type="EMBL" id="MTSL01000048">
    <property type="protein sequence ID" value="PJF19653.1"/>
    <property type="molecule type" value="Genomic_DNA"/>
</dbReference>
<keyword evidence="2" id="KW-1185">Reference proteome</keyword>
<accession>A0A2H9TPH1</accession>
<evidence type="ECO:0000313" key="2">
    <source>
        <dbReference type="Proteomes" id="UP000240830"/>
    </source>
</evidence>
<reference evidence="1 2" key="1">
    <citation type="submission" date="2016-10" db="EMBL/GenBank/DDBJ databases">
        <title>The genome of Paramicrosporidium saccamoebae is the missing link in understanding Cryptomycota and Microsporidia evolution.</title>
        <authorList>
            <person name="Quandt C.A."/>
            <person name="Beaudet D."/>
            <person name="Corsaro D."/>
            <person name="Michel R."/>
            <person name="Corradi N."/>
            <person name="James T."/>
        </authorList>
    </citation>
    <scope>NUCLEOTIDE SEQUENCE [LARGE SCALE GENOMIC DNA]</scope>
    <source>
        <strain evidence="1 2">KSL3</strain>
    </source>
</reference>
<dbReference type="AlphaFoldDB" id="A0A2H9TPH1"/>
<evidence type="ECO:0000313" key="1">
    <source>
        <dbReference type="EMBL" id="PJF19653.1"/>
    </source>
</evidence>